<evidence type="ECO:0000256" key="1">
    <source>
        <dbReference type="SAM" id="Phobius"/>
    </source>
</evidence>
<keyword evidence="1" id="KW-0812">Transmembrane</keyword>
<accession>A0A7C3VR51</accession>
<dbReference type="PROSITE" id="PS51257">
    <property type="entry name" value="PROKAR_LIPOPROTEIN"/>
    <property type="match status" value="1"/>
</dbReference>
<comment type="caution">
    <text evidence="2">The sequence shown here is derived from an EMBL/GenBank/DDBJ whole genome shotgun (WGS) entry which is preliminary data.</text>
</comment>
<keyword evidence="1" id="KW-1133">Transmembrane helix</keyword>
<dbReference type="EMBL" id="DSPX01000078">
    <property type="protein sequence ID" value="HGG00596.1"/>
    <property type="molecule type" value="Genomic_DNA"/>
</dbReference>
<sequence length="509" mass="57524">MKTTKLTKQDYIRIGTFSLALAVGTACSVLGVSVVGVPVAVGGTVLASIAGGVVTNEVSPILTPQETDKDTLKNNDLTRIVGKSIASVIVAVAESQQFDKETETNLRKMAKLAEEEWENIGKNLPGEFAPIQESQLTEFFTIRPEDFNHLTALDVNLWESLLTDLQQQANVDLPLSVITDTATRLHQIFPKALREMLKEDLKSDGKGFAGIVLDLLAVLRSQLTQNHDKLENLELFTQKSQDEIAAELKSVSGQIDSGFQNALQEMGVLQTDINQLLFDSKAILNSIEYLNQQSQQRHEELKTLIEINSDPKIVQTNFWQLLREKAKSPAKWIRFLTEEEKQKVLAEETRVRRPSRPDSVEKITEKIPVNQPLYLEVNLEYPQHRLLLVNGNTEGQYLFCPSLDFAPDSILEKPPFVLPQAGSWAEQNGENEKILFEDVRREEFMAIILDKDVNFDWMKPSEEESLPEWNVERIVDVFNHLEQSGEWQVFYQSFEVVESETQADNVENG</sequence>
<name>A0A7C3VR51_9CYAN</name>
<evidence type="ECO:0000313" key="2">
    <source>
        <dbReference type="EMBL" id="HGG00596.1"/>
    </source>
</evidence>
<gene>
    <name evidence="2" type="ORF">ENR15_08070</name>
</gene>
<proteinExistence type="predicted"/>
<protein>
    <recommendedName>
        <fullName evidence="3">DUF4384 domain-containing protein</fullName>
    </recommendedName>
</protein>
<reference evidence="2" key="1">
    <citation type="journal article" date="2020" name="mSystems">
        <title>Genome- and Community-Level Interaction Insights into Carbon Utilization and Element Cycling Functions of Hydrothermarchaeota in Hydrothermal Sediment.</title>
        <authorList>
            <person name="Zhou Z."/>
            <person name="Liu Y."/>
            <person name="Xu W."/>
            <person name="Pan J."/>
            <person name="Luo Z.H."/>
            <person name="Li M."/>
        </authorList>
    </citation>
    <scope>NUCLEOTIDE SEQUENCE [LARGE SCALE GENOMIC DNA]</scope>
    <source>
        <strain evidence="2">SpSt-374</strain>
    </source>
</reference>
<feature type="transmembrane region" description="Helical" evidence="1">
    <location>
        <begin position="12"/>
        <end position="41"/>
    </location>
</feature>
<evidence type="ECO:0008006" key="3">
    <source>
        <dbReference type="Google" id="ProtNLM"/>
    </source>
</evidence>
<organism evidence="2">
    <name type="scientific">Planktothricoides sp. SpSt-374</name>
    <dbReference type="NCBI Taxonomy" id="2282167"/>
    <lineage>
        <taxon>Bacteria</taxon>
        <taxon>Bacillati</taxon>
        <taxon>Cyanobacteriota</taxon>
        <taxon>Cyanophyceae</taxon>
        <taxon>Oscillatoriophycideae</taxon>
        <taxon>Oscillatoriales</taxon>
        <taxon>Oscillatoriaceae</taxon>
        <taxon>Planktothricoides</taxon>
    </lineage>
</organism>
<dbReference type="AlphaFoldDB" id="A0A7C3VR51"/>
<keyword evidence="1" id="KW-0472">Membrane</keyword>